<evidence type="ECO:0000256" key="1">
    <source>
        <dbReference type="SAM" id="MobiDB-lite"/>
    </source>
</evidence>
<evidence type="ECO:0000313" key="2">
    <source>
        <dbReference type="EMBL" id="KAG8082129.1"/>
    </source>
</evidence>
<comment type="caution">
    <text evidence="2">The sequence shown here is derived from an EMBL/GenBank/DDBJ whole genome shotgun (WGS) entry which is preliminary data.</text>
</comment>
<dbReference type="Proteomes" id="UP000729402">
    <property type="component" value="Unassembled WGS sequence"/>
</dbReference>
<proteinExistence type="predicted"/>
<dbReference type="OrthoDB" id="603047at2759"/>
<reference evidence="2" key="2">
    <citation type="submission" date="2021-02" db="EMBL/GenBank/DDBJ databases">
        <authorList>
            <person name="Kimball J.A."/>
            <person name="Haas M.W."/>
            <person name="Macchietto M."/>
            <person name="Kono T."/>
            <person name="Duquette J."/>
            <person name="Shao M."/>
        </authorList>
    </citation>
    <scope>NUCLEOTIDE SEQUENCE</scope>
    <source>
        <tissue evidence="2">Fresh leaf tissue</tissue>
    </source>
</reference>
<name>A0A8J5W6S2_ZIZPA</name>
<dbReference type="EMBL" id="JAAALK010000086">
    <property type="protein sequence ID" value="KAG8082129.1"/>
    <property type="molecule type" value="Genomic_DNA"/>
</dbReference>
<keyword evidence="3" id="KW-1185">Reference proteome</keyword>
<feature type="region of interest" description="Disordered" evidence="1">
    <location>
        <begin position="1"/>
        <end position="49"/>
    </location>
</feature>
<dbReference type="AlphaFoldDB" id="A0A8J5W6S2"/>
<accession>A0A8J5W6S2</accession>
<evidence type="ECO:0000313" key="3">
    <source>
        <dbReference type="Proteomes" id="UP000729402"/>
    </source>
</evidence>
<dbReference type="PANTHER" id="PTHR34808:SF9">
    <property type="entry name" value="OS04G0458800 PROTEIN"/>
    <property type="match status" value="1"/>
</dbReference>
<feature type="compositionally biased region" description="Low complexity" evidence="1">
    <location>
        <begin position="22"/>
        <end position="33"/>
    </location>
</feature>
<reference evidence="2" key="1">
    <citation type="journal article" date="2021" name="bioRxiv">
        <title>Whole Genome Assembly and Annotation of Northern Wild Rice, Zizania palustris L., Supports a Whole Genome Duplication in the Zizania Genus.</title>
        <authorList>
            <person name="Haas M."/>
            <person name="Kono T."/>
            <person name="Macchietto M."/>
            <person name="Millas R."/>
            <person name="McGilp L."/>
            <person name="Shao M."/>
            <person name="Duquette J."/>
            <person name="Hirsch C.N."/>
            <person name="Kimball J."/>
        </authorList>
    </citation>
    <scope>NUCLEOTIDE SEQUENCE</scope>
    <source>
        <tissue evidence="2">Fresh leaf tissue</tissue>
    </source>
</reference>
<dbReference type="PANTHER" id="PTHR34808">
    <property type="entry name" value="EXPRESSED PROTEIN"/>
    <property type="match status" value="1"/>
</dbReference>
<gene>
    <name evidence="2" type="ORF">GUJ93_ZPchr0014g47275</name>
</gene>
<sequence>MHHLLAPSCSPTKGGPPPPQCPSSSGLWSPGLLQNSSQVVSDRSPEELKMGSIERQESFDDNGDLINLADDIVVVEAPTLTSEEMDRARREALEVLRNNTPEEALRIFTQGLRNNVVINVAVPPRSGDGEPKTAPPPPKN</sequence>
<organism evidence="2 3">
    <name type="scientific">Zizania palustris</name>
    <name type="common">Northern wild rice</name>
    <dbReference type="NCBI Taxonomy" id="103762"/>
    <lineage>
        <taxon>Eukaryota</taxon>
        <taxon>Viridiplantae</taxon>
        <taxon>Streptophyta</taxon>
        <taxon>Embryophyta</taxon>
        <taxon>Tracheophyta</taxon>
        <taxon>Spermatophyta</taxon>
        <taxon>Magnoliopsida</taxon>
        <taxon>Liliopsida</taxon>
        <taxon>Poales</taxon>
        <taxon>Poaceae</taxon>
        <taxon>BOP clade</taxon>
        <taxon>Oryzoideae</taxon>
        <taxon>Oryzeae</taxon>
        <taxon>Zizaniinae</taxon>
        <taxon>Zizania</taxon>
    </lineage>
</organism>
<protein>
    <submittedName>
        <fullName evidence="2">Uncharacterized protein</fullName>
    </submittedName>
</protein>